<name>A0A318ES88_9FIRM</name>
<proteinExistence type="predicted"/>
<keyword evidence="1" id="KW-0472">Membrane</keyword>
<dbReference type="AlphaFoldDB" id="A0A318ES88"/>
<keyword evidence="1" id="KW-1133">Transmembrane helix</keyword>
<feature type="transmembrane region" description="Helical" evidence="1">
    <location>
        <begin position="210"/>
        <end position="232"/>
    </location>
</feature>
<protein>
    <submittedName>
        <fullName evidence="2">Uncharacterized protein</fullName>
    </submittedName>
</protein>
<reference evidence="2 3" key="1">
    <citation type="submission" date="2018-05" db="EMBL/GenBank/DDBJ databases">
        <title>Genomic Encyclopedia of Type Strains, Phase IV (KMG-IV): sequencing the most valuable type-strain genomes for metagenomic binning, comparative biology and taxonomic classification.</title>
        <authorList>
            <person name="Goeker M."/>
        </authorList>
    </citation>
    <scope>NUCLEOTIDE SEQUENCE [LARGE SCALE GENOMIC DNA]</scope>
    <source>
        <strain evidence="2 3">DSM 28816</strain>
    </source>
</reference>
<evidence type="ECO:0000313" key="3">
    <source>
        <dbReference type="Proteomes" id="UP000247523"/>
    </source>
</evidence>
<evidence type="ECO:0000313" key="2">
    <source>
        <dbReference type="EMBL" id="PXV86006.1"/>
    </source>
</evidence>
<dbReference type="EMBL" id="QICS01000014">
    <property type="protein sequence ID" value="PXV86006.1"/>
    <property type="molecule type" value="Genomic_DNA"/>
</dbReference>
<feature type="transmembrane region" description="Helical" evidence="1">
    <location>
        <begin position="170"/>
        <end position="190"/>
    </location>
</feature>
<organism evidence="2 3">
    <name type="scientific">Lachnotalea glycerini</name>
    <dbReference type="NCBI Taxonomy" id="1763509"/>
    <lineage>
        <taxon>Bacteria</taxon>
        <taxon>Bacillati</taxon>
        <taxon>Bacillota</taxon>
        <taxon>Clostridia</taxon>
        <taxon>Lachnospirales</taxon>
        <taxon>Lachnospiraceae</taxon>
        <taxon>Lachnotalea</taxon>
    </lineage>
</organism>
<evidence type="ECO:0000256" key="1">
    <source>
        <dbReference type="SAM" id="Phobius"/>
    </source>
</evidence>
<dbReference type="Proteomes" id="UP000247523">
    <property type="component" value="Unassembled WGS sequence"/>
</dbReference>
<feature type="transmembrane region" description="Helical" evidence="1">
    <location>
        <begin position="419"/>
        <end position="442"/>
    </location>
</feature>
<comment type="caution">
    <text evidence="2">The sequence shown here is derived from an EMBL/GenBank/DDBJ whole genome shotgun (WGS) entry which is preliminary data.</text>
</comment>
<feature type="transmembrane region" description="Helical" evidence="1">
    <location>
        <begin position="113"/>
        <end position="130"/>
    </location>
</feature>
<keyword evidence="1" id="KW-0812">Transmembrane</keyword>
<accession>A0A318ES88</accession>
<feature type="transmembrane region" description="Helical" evidence="1">
    <location>
        <begin position="56"/>
        <end position="75"/>
    </location>
</feature>
<dbReference type="RefSeq" id="WP_110291829.1">
    <property type="nucleotide sequence ID" value="NZ_QICS01000014.1"/>
</dbReference>
<feature type="transmembrane region" description="Helical" evidence="1">
    <location>
        <begin position="448"/>
        <end position="468"/>
    </location>
</feature>
<feature type="transmembrane region" description="Helical" evidence="1">
    <location>
        <begin position="349"/>
        <end position="371"/>
    </location>
</feature>
<sequence length="477" mass="56216">MIVLIKTQFIILKGKFKRLTGKWGSICIILAAFLYAISICGMTYISEKFIDFSQLFFSRIIFFILIFYCITYLPLRVYQYFIFNKEFDILFLAPISLFECFAWNFLKQIARTVLPVIAILTIFIPTIRILKISGFSYFFGVFMLLVCFNIVYILFELVLYILMKNNVYQVILLGIGIQEIIIFFIIGSLLQGNTSWLQSIQFDSLITGYTLVKCNCVLLIFLFSYMLAYYLFRCTYYVNGVGYKNTKRMFNRVWQPHNMRWFWLWKDEKVFLRDFDRLKYILITIIIYIISVLSSKNKVGANSVYILLLTFILISGLQITIENISAEKEKKEIFYLSGITKSAFINHKYWFSLFNTSVLTFIYGTIILIFNPLTVIESIELCLALLAILVNCLYIFSFRITFFNLICWYEEDFFKRFRVLTKVIINLILETAFLVAIFSIIYTLSINILFKCGLFALVGCISFILYQFKCNKYCNRD</sequence>
<feature type="transmembrane region" description="Helical" evidence="1">
    <location>
        <begin position="23"/>
        <end position="44"/>
    </location>
</feature>
<feature type="transmembrane region" description="Helical" evidence="1">
    <location>
        <begin position="383"/>
        <end position="407"/>
    </location>
</feature>
<feature type="transmembrane region" description="Helical" evidence="1">
    <location>
        <begin position="136"/>
        <end position="163"/>
    </location>
</feature>
<feature type="transmembrane region" description="Helical" evidence="1">
    <location>
        <begin position="278"/>
        <end position="295"/>
    </location>
</feature>
<gene>
    <name evidence="2" type="ORF">C8E03_11485</name>
</gene>
<feature type="transmembrane region" description="Helical" evidence="1">
    <location>
        <begin position="301"/>
        <end position="321"/>
    </location>
</feature>